<evidence type="ECO:0000313" key="4">
    <source>
        <dbReference type="EMBL" id="PWD88009.1"/>
    </source>
</evidence>
<dbReference type="EMBL" id="QEWW01000001">
    <property type="protein sequence ID" value="PWD88009.1"/>
    <property type="molecule type" value="Genomic_DNA"/>
</dbReference>
<sequence>MKKLFIASVLSAMALTSFTMAQEYNQYLSAKGVWSYATDKFELNDSGSFKKSKGVAGIRIAYGMTIPLEKNQLRTELEYGYNGKVKFIIDGDNSEMKAQTVMLNAYYDFDTGTQWRPYLGVGLGYARLKHQFSNHEEQQYASKSKGNFAWNMSIGTTYAIDRNIALDLSYRFTDYGKVSQDNHTYFDVKKTKQRANELNFGVRYSF</sequence>
<dbReference type="InterPro" id="IPR011250">
    <property type="entry name" value="OMP/PagP_B-barrel"/>
</dbReference>
<dbReference type="InterPro" id="IPR027385">
    <property type="entry name" value="Beta-barrel_OMP"/>
</dbReference>
<feature type="domain" description="Outer membrane protein beta-barrel" evidence="3">
    <location>
        <begin position="8"/>
        <end position="206"/>
    </location>
</feature>
<name>A0A2U2ATF3_9GAMM</name>
<dbReference type="AlphaFoldDB" id="A0A2U2ATF3"/>
<evidence type="ECO:0000313" key="7">
    <source>
        <dbReference type="Proteomes" id="UP000245217"/>
    </source>
</evidence>
<reference evidence="4" key="1">
    <citation type="journal article" date="2018" name="Genome Announc.">
        <title>Ignatzschineria cameli sp. nov., isolated from necrotic foot tissue of dromedaries (Camelus dromedarius) and associated maggots (Wohlfahrtia species) in Dubai.</title>
        <authorList>
            <person name="Tsang C.C."/>
            <person name="Tang J.Y."/>
            <person name="Fong J.Y."/>
            <person name="Kinne J."/>
            <person name="Lee H.H."/>
            <person name="Joseph M."/>
            <person name="Jose S."/>
            <person name="Schuster R.K."/>
            <person name="Tang Y."/>
            <person name="Sivakumar S."/>
            <person name="Chen J.H."/>
            <person name="Teng J.L."/>
            <person name="Lau S.K."/>
            <person name="Wernery U."/>
            <person name="Woo P.C."/>
        </authorList>
    </citation>
    <scope>NUCLEOTIDE SEQUENCE</scope>
    <source>
        <strain evidence="4">UAE-HKU57</strain>
        <strain evidence="5">UAE-HKU58</strain>
    </source>
</reference>
<evidence type="ECO:0000313" key="5">
    <source>
        <dbReference type="EMBL" id="PWD93703.1"/>
    </source>
</evidence>
<evidence type="ECO:0000313" key="6">
    <source>
        <dbReference type="Proteomes" id="UP000245059"/>
    </source>
</evidence>
<evidence type="ECO:0000256" key="2">
    <source>
        <dbReference type="SAM" id="SignalP"/>
    </source>
</evidence>
<accession>A0A2U2ATF3</accession>
<dbReference type="Gene3D" id="2.40.160.20">
    <property type="match status" value="1"/>
</dbReference>
<dbReference type="SUPFAM" id="SSF56925">
    <property type="entry name" value="OMPA-like"/>
    <property type="match status" value="1"/>
</dbReference>
<reference evidence="6 7" key="2">
    <citation type="submission" date="2018-05" db="EMBL/GenBank/DDBJ databases">
        <title>Ignatzschineria dubaiensis sp. nov., isolated from necrotic foot tissues of dromedaries (Camelus dromedarius) and associated maggots in Dubai, United Arab Emirates.</title>
        <authorList>
            <person name="Tsang C.C."/>
            <person name="Tang J.Y.M."/>
            <person name="Fong J.Y.H."/>
            <person name="Kinne J."/>
            <person name="Lee H.H."/>
            <person name="Joseph M."/>
            <person name="Jose S."/>
            <person name="Schuster R.K."/>
            <person name="Tang Y."/>
            <person name="Sivakumar S."/>
            <person name="Chen J.H.K."/>
            <person name="Teng J.L.L."/>
            <person name="Lau S.K.P."/>
            <person name="Wernery U."/>
            <person name="Woo P.C.Y."/>
        </authorList>
    </citation>
    <scope>NUCLEOTIDE SEQUENCE [LARGE SCALE GENOMIC DNA]</scope>
    <source>
        <strain evidence="6">UAE-HKU57</strain>
        <strain evidence="7">UAE-HKU58</strain>
    </source>
</reference>
<dbReference type="EMBL" id="QEWV01000002">
    <property type="protein sequence ID" value="PWD93703.1"/>
    <property type="molecule type" value="Genomic_DNA"/>
</dbReference>
<comment type="caution">
    <text evidence="4">The sequence shown here is derived from an EMBL/GenBank/DDBJ whole genome shotgun (WGS) entry which is preliminary data.</text>
</comment>
<dbReference type="OrthoDB" id="6101900at2"/>
<dbReference type="Pfam" id="PF13505">
    <property type="entry name" value="OMP_b-brl"/>
    <property type="match status" value="1"/>
</dbReference>
<evidence type="ECO:0000256" key="1">
    <source>
        <dbReference type="ARBA" id="ARBA00022729"/>
    </source>
</evidence>
<dbReference type="Proteomes" id="UP000245059">
    <property type="component" value="Unassembled WGS sequence"/>
</dbReference>
<feature type="chain" id="PRO_5015626004" description="Outer membrane protein beta-barrel domain-containing protein" evidence="2">
    <location>
        <begin position="22"/>
        <end position="206"/>
    </location>
</feature>
<dbReference type="Proteomes" id="UP000245217">
    <property type="component" value="Unassembled WGS sequence"/>
</dbReference>
<organism evidence="4 6">
    <name type="scientific">Ignatzschineria cameli</name>
    <dbReference type="NCBI Taxonomy" id="2182793"/>
    <lineage>
        <taxon>Bacteria</taxon>
        <taxon>Pseudomonadati</taxon>
        <taxon>Pseudomonadota</taxon>
        <taxon>Gammaproteobacteria</taxon>
        <taxon>Cardiobacteriales</taxon>
        <taxon>Ignatzschineriaceae</taxon>
        <taxon>Ignatzschineria</taxon>
    </lineage>
</organism>
<feature type="signal peptide" evidence="2">
    <location>
        <begin position="1"/>
        <end position="21"/>
    </location>
</feature>
<proteinExistence type="predicted"/>
<gene>
    <name evidence="4" type="ORF">DC077_01645</name>
    <name evidence="5" type="ORF">DC078_02400</name>
</gene>
<keyword evidence="1 2" id="KW-0732">Signal</keyword>
<protein>
    <recommendedName>
        <fullName evidence="3">Outer membrane protein beta-barrel domain-containing protein</fullName>
    </recommendedName>
</protein>
<evidence type="ECO:0000259" key="3">
    <source>
        <dbReference type="Pfam" id="PF13505"/>
    </source>
</evidence>
<dbReference type="RefSeq" id="WP_109201027.1">
    <property type="nucleotide sequence ID" value="NZ_QEWS01000002.1"/>
</dbReference>
<keyword evidence="7" id="KW-1185">Reference proteome</keyword>